<reference evidence="2 3" key="1">
    <citation type="submission" date="2021-01" db="EMBL/GenBank/DDBJ databases">
        <title>Whole genome shotgun sequence of Asanoa iriomotensis NBRC 100142.</title>
        <authorList>
            <person name="Komaki H."/>
            <person name="Tamura T."/>
        </authorList>
    </citation>
    <scope>NUCLEOTIDE SEQUENCE [LARGE SCALE GENOMIC DNA]</scope>
    <source>
        <strain evidence="2 3">NBRC 100142</strain>
    </source>
</reference>
<name>A0ABQ4C671_9ACTN</name>
<dbReference type="InterPro" id="IPR036388">
    <property type="entry name" value="WH-like_DNA-bd_sf"/>
</dbReference>
<dbReference type="PRINTS" id="PR00598">
    <property type="entry name" value="HTHMARR"/>
</dbReference>
<dbReference type="InterPro" id="IPR000835">
    <property type="entry name" value="HTH_MarR-typ"/>
</dbReference>
<comment type="caution">
    <text evidence="2">The sequence shown here is derived from an EMBL/GenBank/DDBJ whole genome shotgun (WGS) entry which is preliminary data.</text>
</comment>
<dbReference type="Pfam" id="PF12802">
    <property type="entry name" value="MarR_2"/>
    <property type="match status" value="1"/>
</dbReference>
<gene>
    <name evidence="2" type="ORF">Air01nite_43720</name>
</gene>
<organism evidence="2 3">
    <name type="scientific">Asanoa iriomotensis</name>
    <dbReference type="NCBI Taxonomy" id="234613"/>
    <lineage>
        <taxon>Bacteria</taxon>
        <taxon>Bacillati</taxon>
        <taxon>Actinomycetota</taxon>
        <taxon>Actinomycetes</taxon>
        <taxon>Micromonosporales</taxon>
        <taxon>Micromonosporaceae</taxon>
        <taxon>Asanoa</taxon>
    </lineage>
</organism>
<keyword evidence="3" id="KW-1185">Reference proteome</keyword>
<dbReference type="EMBL" id="BONC01000031">
    <property type="protein sequence ID" value="GIF58277.1"/>
    <property type="molecule type" value="Genomic_DNA"/>
</dbReference>
<evidence type="ECO:0000259" key="1">
    <source>
        <dbReference type="PROSITE" id="PS50995"/>
    </source>
</evidence>
<dbReference type="SUPFAM" id="SSF46785">
    <property type="entry name" value="Winged helix' DNA-binding domain"/>
    <property type="match status" value="1"/>
</dbReference>
<dbReference type="PANTHER" id="PTHR39515">
    <property type="entry name" value="CONSERVED PROTEIN"/>
    <property type="match status" value="1"/>
</dbReference>
<dbReference type="PANTHER" id="PTHR39515:SF2">
    <property type="entry name" value="HTH-TYPE TRANSCRIPTIONAL REGULATOR RV0880"/>
    <property type="match status" value="1"/>
</dbReference>
<dbReference type="Proteomes" id="UP000624325">
    <property type="component" value="Unassembled WGS sequence"/>
</dbReference>
<sequence length="151" mass="16404">MRTSPDLAVARRVRAGVAAYSERVHSERAGLLTLTQTAVLGQLHRHGTLTPGELADRLGAKPQTLTRVLASLQARELIDRAPDPDDRRQSLVTITDQGRGMLLAEMRPRDAYVAALITHELTDAERDLLGIAAGLLERLAAASDKPIRADQ</sequence>
<accession>A0ABQ4C671</accession>
<proteinExistence type="predicted"/>
<dbReference type="PROSITE" id="PS50995">
    <property type="entry name" value="HTH_MARR_2"/>
    <property type="match status" value="1"/>
</dbReference>
<protein>
    <submittedName>
        <fullName evidence="2">MarR family transcriptional regulator</fullName>
    </submittedName>
</protein>
<dbReference type="InterPro" id="IPR036390">
    <property type="entry name" value="WH_DNA-bd_sf"/>
</dbReference>
<dbReference type="Gene3D" id="1.10.287.100">
    <property type="match status" value="1"/>
</dbReference>
<feature type="domain" description="HTH marR-type" evidence="1">
    <location>
        <begin position="1"/>
        <end position="141"/>
    </location>
</feature>
<evidence type="ECO:0000313" key="3">
    <source>
        <dbReference type="Proteomes" id="UP000624325"/>
    </source>
</evidence>
<dbReference type="Gene3D" id="1.10.10.10">
    <property type="entry name" value="Winged helix-like DNA-binding domain superfamily/Winged helix DNA-binding domain"/>
    <property type="match status" value="1"/>
</dbReference>
<dbReference type="InterPro" id="IPR052526">
    <property type="entry name" value="HTH-type_Bedaq_tolerance"/>
</dbReference>
<evidence type="ECO:0000313" key="2">
    <source>
        <dbReference type="EMBL" id="GIF58277.1"/>
    </source>
</evidence>
<dbReference type="SMART" id="SM00347">
    <property type="entry name" value="HTH_MARR"/>
    <property type="match status" value="1"/>
</dbReference>
<dbReference type="RefSeq" id="WP_203704701.1">
    <property type="nucleotide sequence ID" value="NZ_BAAALU010000009.1"/>
</dbReference>